<sequence length="2408" mass="264331">MEDNIRIQELENVLLEESKLYTDKLDAVVSTWKYYYEQANDKESPEILNQVLPTLYRAAVRIILHGDWPRLKHVTRRKFTSLIKRCNQYLYRKFPDSAKKCKTLTFLWVDPWDHPTLRLILEKATAPDEDVCSLINHEGSELLFLRLEAMCEGKCEDLALQLAACYLKHLKQSVDCHEIVVDDMNDIFIALLYKFNKKQEVIDMLKGMPISDGIKLIERFCEKSKNKGRLWKHFDKMKYVACNTLLDMTMDICMDLEEDRQSLCELIEVWINLNIAAKMASDESLKQVSEIVRRLIGTAGSARHIYIFTQVLNNKYGGRVKLLCIELYIRGLSLNLNEIEELKALGDEKLIQANKDLADGFLQLAELFSDNESVYYSQFKDWPKEKEDSSKPNKPIESPTNKSKIRKVGVVTPNNEASLKGKEEGVSKPKNKTNESTSKARNRLKRKSNLSPTSTSSAPAKNFAVSKHNDSNGPALLQKNHISPSGSSAKCTTPVSSLEFNKPVRTYFNRKTANLHNNPAFNSYLNNHSPKPAEVPPTALSDIRIQEKLKPILKSLDMNPKVVLEDILSINRPSTQLPRESPDKAGFPYPRENFDILAQAVMRSDILLAKSVPGMNSVDMIVPEPQETAVHVVQISNSTPVLSQPAVTNVVASSSISHSIHATSTSSASNIQANTQNVLTRVKTGDSAFQVDCATSSHLPDLSKTHEANSFIASTSDSSASTSLNPSSSSVGARSNSIQLHSSNSQLSAGRSPLKSNLLTTSEQLSVSTEVACSSQQEGTLVTAHIQRVGQPSKQRNATELISRTNSTNQTTSNDESNKVTSSQVFRLIVKDGRVVEQYYQGNQSLEPVLSIPDNEESEILPNVSNSYNHDHFIKLLKKKNDLKSKQVNKIVDSSQVSSLPKFHHVFGRQIYQSDTMSLENSSMSSHTQYEERSNPGVKGPTDVLTTGLSKGVQTVLKDDDPPGKTVEKQRAEVQTHLTGSVLPPSTSNAGVSADAKEIRHSTEMPSSSGVIFTCKVPISIANNQILQGKPVTILKTSSADSIPCNKVVDSENRSKDSVIRSGNMNALLAAALQSSSPMKHTVINNPNNTPVTVSGVKHIKVNNADGIMMQKIRMPTPVQKNIRRQAPLPSRYIRPMIQVSTGNSMTQTGPPVVTIPLPARTVVLATNVNQNTMQSNMSKIENRQDHLNSDQPSVSSTTLEQLREFESVLEQVTNTSQMKERGNVKKVEHQPTQTSSTDFSAAASKVNPIFQSSLVGTISDLNNESVSLTFINKTVSSSSSSMVTSNPSKISTSTPVVVVQSCSRPLASPALSITSQSSLSPAPQTSPAHIQAKIGAKVNKPKIKSSVGKTPPTATIKVSTLPKPQQKPQEDEQTTQRIYAILDKYAEQLRNSPELKNKPAPRRRSNPPTNPTQSSKRKKSSHNKSKNVSSLPTCSGSEMSPGSEDLRTLGSEDSSNGVSQLSQVLNSPQSRNDEHSNPPGGDVSSETSESLDSKDQRSQHRILLTEPSSSSGRTVLVQENIQPLINVDGPKVLAGKQLVVGSGATVPLTLSLPTGNVKQVIFPVPADGRPFVVAKVPKMYRVHQVTMPTGSPLLATAGSGAVVLRQMCLNKGNTGVKQVKLPVVSQIPGQGLNSITSQPAVVLPSGSQSFTLATSSGIDGDSLGITLDNTILLNTSTSQSLGFFQRNVTKSVGSQQSPNLLIPSNRASIETDNSASQFSGTPESASRVKCESTHTNHLVKTISDDQNKTSNLSSQTPSSFKTEDIRFNVTSEIVSEKHPTGTPELMKQNSKNWTRMLEDTKGESSINSEDDKNAEPELKAIKPEFHKPSRSDASVDTIEIKSEEQGLKVACQSDGVIKSKMKEEPQFNEGRVLQDGAKACLSLQQDSSDQWQFNLSKVERSSKDLKMETTSSQETVKPNTSILLNNLNHSVGVKRKVNVENTIFQVAFKRSDKLRLVKDEFIHQRNSSNTLEREIRLQKSLSEECEDLGVDKPRTSELFPEAELLLDSDPLSRDSLQELYSRGIESSSSSRDSPSRSSPTVLSDNSHSKFSSLSWKKQKQASMPKANDSASEKMMMKLERLGNKSESSCESSPLNGSTEPTNSAMGHVKSLSSHMALKPNQGSMKKDDSIPSGSRDEMPSPDSDACHFSEVDDSCIAPDLMDSDGESDSDSQSHTCKNTEYQGMIERIHENESNDKSSDFAISSDQKCNNCTYQMNKDEPFKRKIDMQWFNIDQESDKVCSNPGVNSPNKSREESGNDSSLNGILLDDWNSHRDDSISERNLRRSRSGGSSFYRELNSPKAKRKKKPSIFVSSAGEDSGSSMDTLLTGGSDELEIDSLSRRASVRGRVKKGCPCLNGSTDPTKKRKDLCTGPFVKTDIPCLSKSVSCHMSPTKKPQKTPIKPPTKKR</sequence>
<accession>A0A8S9Y786</accession>
<feature type="compositionally biased region" description="Polar residues" evidence="1">
    <location>
        <begin position="1452"/>
        <end position="1471"/>
    </location>
</feature>
<organism evidence="2 3">
    <name type="scientific">Apolygus lucorum</name>
    <name type="common">Small green plant bug</name>
    <name type="synonym">Lygocoris lucorum</name>
    <dbReference type="NCBI Taxonomy" id="248454"/>
    <lineage>
        <taxon>Eukaryota</taxon>
        <taxon>Metazoa</taxon>
        <taxon>Ecdysozoa</taxon>
        <taxon>Arthropoda</taxon>
        <taxon>Hexapoda</taxon>
        <taxon>Insecta</taxon>
        <taxon>Pterygota</taxon>
        <taxon>Neoptera</taxon>
        <taxon>Paraneoptera</taxon>
        <taxon>Hemiptera</taxon>
        <taxon>Heteroptera</taxon>
        <taxon>Panheteroptera</taxon>
        <taxon>Cimicomorpha</taxon>
        <taxon>Miridae</taxon>
        <taxon>Mirini</taxon>
        <taxon>Apolygus</taxon>
    </lineage>
</organism>
<protein>
    <submittedName>
        <fullName evidence="2">Uncharacterized protein</fullName>
    </submittedName>
</protein>
<feature type="compositionally biased region" description="Polar residues" evidence="1">
    <location>
        <begin position="1432"/>
        <end position="1441"/>
    </location>
</feature>
<feature type="region of interest" description="Disordered" evidence="1">
    <location>
        <begin position="2021"/>
        <end position="2202"/>
    </location>
</feature>
<feature type="compositionally biased region" description="Polar residues" evidence="1">
    <location>
        <begin position="2041"/>
        <end position="2056"/>
    </location>
</feature>
<feature type="compositionally biased region" description="Basic and acidic residues" evidence="1">
    <location>
        <begin position="382"/>
        <end position="391"/>
    </location>
</feature>
<feature type="compositionally biased region" description="Low complexity" evidence="1">
    <location>
        <begin position="2027"/>
        <end position="2040"/>
    </location>
</feature>
<feature type="compositionally biased region" description="Polar residues" evidence="1">
    <location>
        <begin position="790"/>
        <end position="802"/>
    </location>
</feature>
<feature type="compositionally biased region" description="Polar residues" evidence="1">
    <location>
        <begin position="944"/>
        <end position="953"/>
    </location>
</feature>
<feature type="region of interest" description="Disordered" evidence="1">
    <location>
        <begin position="1390"/>
        <end position="1513"/>
    </location>
</feature>
<gene>
    <name evidence="2" type="ORF">GE061_000720</name>
</gene>
<feature type="region of interest" description="Disordered" evidence="1">
    <location>
        <begin position="382"/>
        <end position="493"/>
    </location>
</feature>
<name>A0A8S9Y786_APOLU</name>
<feature type="region of interest" description="Disordered" evidence="1">
    <location>
        <begin position="714"/>
        <end position="752"/>
    </location>
</feature>
<feature type="compositionally biased region" description="Polar residues" evidence="1">
    <location>
        <begin position="480"/>
        <end position="493"/>
    </location>
</feature>
<feature type="compositionally biased region" description="Basic and acidic residues" evidence="1">
    <location>
        <begin position="2071"/>
        <end position="2084"/>
    </location>
</feature>
<feature type="region of interest" description="Disordered" evidence="1">
    <location>
        <begin position="789"/>
        <end position="819"/>
    </location>
</feature>
<feature type="compositionally biased region" description="Polar residues" evidence="1">
    <location>
        <begin position="2085"/>
        <end position="2105"/>
    </location>
</feature>
<feature type="region of interest" description="Disordered" evidence="1">
    <location>
        <begin position="920"/>
        <end position="966"/>
    </location>
</feature>
<feature type="region of interest" description="Disordered" evidence="1">
    <location>
        <begin position="2386"/>
        <end position="2408"/>
    </location>
</feature>
<evidence type="ECO:0000256" key="1">
    <source>
        <dbReference type="SAM" id="MobiDB-lite"/>
    </source>
</evidence>
<feature type="compositionally biased region" description="Basic and acidic residues" evidence="1">
    <location>
        <begin position="1219"/>
        <end position="1230"/>
    </location>
</feature>
<feature type="compositionally biased region" description="Polar residues" evidence="1">
    <location>
        <begin position="1231"/>
        <end position="1240"/>
    </location>
</feature>
<feature type="compositionally biased region" description="Low complexity" evidence="1">
    <location>
        <begin position="803"/>
        <end position="815"/>
    </location>
</feature>
<proteinExistence type="predicted"/>
<feature type="compositionally biased region" description="Basic and acidic residues" evidence="1">
    <location>
        <begin position="957"/>
        <end position="966"/>
    </location>
</feature>
<evidence type="ECO:0000313" key="3">
    <source>
        <dbReference type="Proteomes" id="UP000466442"/>
    </source>
</evidence>
<dbReference type="OrthoDB" id="6427254at2759"/>
<feature type="compositionally biased region" description="Polar residues" evidence="1">
    <location>
        <begin position="449"/>
        <end position="459"/>
    </location>
</feature>
<feature type="compositionally biased region" description="Basic and acidic residues" evidence="1">
    <location>
        <begin position="2187"/>
        <end position="2199"/>
    </location>
</feature>
<keyword evidence="3" id="KW-1185">Reference proteome</keyword>
<feature type="compositionally biased region" description="Basic and acidic residues" evidence="1">
    <location>
        <begin position="2125"/>
        <end position="2151"/>
    </location>
</feature>
<feature type="region of interest" description="Disordered" evidence="1">
    <location>
        <begin position="1219"/>
        <end position="1242"/>
    </location>
</feature>
<dbReference type="Proteomes" id="UP000466442">
    <property type="component" value="Linkage Group LG1"/>
</dbReference>
<evidence type="ECO:0000313" key="2">
    <source>
        <dbReference type="EMBL" id="KAF6216378.1"/>
    </source>
</evidence>
<dbReference type="EMBL" id="WIXP02000001">
    <property type="protein sequence ID" value="KAF6216378.1"/>
    <property type="molecule type" value="Genomic_DNA"/>
</dbReference>
<feature type="region of interest" description="Disordered" evidence="1">
    <location>
        <begin position="1337"/>
        <end position="1377"/>
    </location>
</feature>
<feature type="compositionally biased region" description="Polar residues" evidence="1">
    <location>
        <begin position="731"/>
        <end position="752"/>
    </location>
</feature>
<feature type="region of interest" description="Disordered" evidence="1">
    <location>
        <begin position="2236"/>
        <end position="2338"/>
    </location>
</feature>
<feature type="compositionally biased region" description="Polar residues" evidence="1">
    <location>
        <begin position="1712"/>
        <end position="1725"/>
    </location>
</feature>
<feature type="compositionally biased region" description="Basic residues" evidence="1">
    <location>
        <begin position="1416"/>
        <end position="1426"/>
    </location>
</feature>
<reference evidence="2" key="1">
    <citation type="journal article" date="2021" name="Mol. Ecol. Resour.">
        <title>Apolygus lucorum genome provides insights into omnivorousness and mesophyll feeding.</title>
        <authorList>
            <person name="Liu Y."/>
            <person name="Liu H."/>
            <person name="Wang H."/>
            <person name="Huang T."/>
            <person name="Liu B."/>
            <person name="Yang B."/>
            <person name="Yin L."/>
            <person name="Li B."/>
            <person name="Zhang Y."/>
            <person name="Zhang S."/>
            <person name="Jiang F."/>
            <person name="Zhang X."/>
            <person name="Ren Y."/>
            <person name="Wang B."/>
            <person name="Wang S."/>
            <person name="Lu Y."/>
            <person name="Wu K."/>
            <person name="Fan W."/>
            <person name="Wang G."/>
        </authorList>
    </citation>
    <scope>NUCLEOTIDE SEQUENCE</scope>
    <source>
        <strain evidence="2">12Hb</strain>
    </source>
</reference>
<feature type="region of interest" description="Disordered" evidence="1">
    <location>
        <begin position="1712"/>
        <end position="1734"/>
    </location>
</feature>
<feature type="compositionally biased region" description="Basic and acidic residues" evidence="1">
    <location>
        <begin position="2270"/>
        <end position="2283"/>
    </location>
</feature>
<feature type="compositionally biased region" description="Low complexity" evidence="1">
    <location>
        <begin position="714"/>
        <end position="730"/>
    </location>
</feature>
<comment type="caution">
    <text evidence="2">The sequence shown here is derived from an EMBL/GenBank/DDBJ whole genome shotgun (WGS) entry which is preliminary data.</text>
</comment>